<keyword evidence="2" id="KW-0812">Transmembrane</keyword>
<reference evidence="4" key="1">
    <citation type="submission" date="2023-07" db="EMBL/GenBank/DDBJ databases">
        <authorList>
            <consortium name="CYATHOMIX"/>
        </authorList>
    </citation>
    <scope>NUCLEOTIDE SEQUENCE</scope>
    <source>
        <strain evidence="4">N/A</strain>
    </source>
</reference>
<keyword evidence="2" id="KW-0472">Membrane</keyword>
<keyword evidence="5" id="KW-1185">Reference proteome</keyword>
<keyword evidence="1" id="KW-0863">Zinc-finger</keyword>
<evidence type="ECO:0000313" key="5">
    <source>
        <dbReference type="Proteomes" id="UP001176961"/>
    </source>
</evidence>
<feature type="domain" description="SWIM-type" evidence="3">
    <location>
        <begin position="79"/>
        <end position="131"/>
    </location>
</feature>
<sequence length="402" mass="45180">MADLLAHFPAQEQVLCAEVDDAPVEGGTTETRGGNGPGLVEGRVTSVLPTNRFEDAHAALLRSPLTHKDQSRTHQNVRYEVTIGTCDCDEENNSHYERCGACAPRMTCTCPASVIAGVACIHRHAVATFSAEARNMLPVPRNWLSSNKAVMDPPSPCAFEDAEEIVPAADLYTSDEYFDPEHTTSSTFENCPSVDVQDKAKEEFIQFDTVCTTPFNIPFNQLREAAVGVMERCLPEEKTRPLFLPVEWRSSLVLYDGVTDLVTLPKMSTMRIALNSTAMDLMFYHNPLYRTEIGGMVKQLNRIYLLFIGNNPNFLSTVSVLRIHLDLSYLTTYYFIGLLLCFMTNMLLRQWPDLHMKECTDPSSLEVLKAFQQARDRLCEKIKEGINEMSRSKDEELQCNVN</sequence>
<evidence type="ECO:0000313" key="4">
    <source>
        <dbReference type="EMBL" id="CAJ0605392.1"/>
    </source>
</evidence>
<keyword evidence="2" id="KW-1133">Transmembrane helix</keyword>
<feature type="transmembrane region" description="Helical" evidence="2">
    <location>
        <begin position="331"/>
        <end position="348"/>
    </location>
</feature>
<organism evidence="4 5">
    <name type="scientific">Cylicocyclus nassatus</name>
    <name type="common">Nematode worm</name>
    <dbReference type="NCBI Taxonomy" id="53992"/>
    <lineage>
        <taxon>Eukaryota</taxon>
        <taxon>Metazoa</taxon>
        <taxon>Ecdysozoa</taxon>
        <taxon>Nematoda</taxon>
        <taxon>Chromadorea</taxon>
        <taxon>Rhabditida</taxon>
        <taxon>Rhabditina</taxon>
        <taxon>Rhabditomorpha</taxon>
        <taxon>Strongyloidea</taxon>
        <taxon>Strongylidae</taxon>
        <taxon>Cylicocyclus</taxon>
    </lineage>
</organism>
<dbReference type="PROSITE" id="PS50966">
    <property type="entry name" value="ZF_SWIM"/>
    <property type="match status" value="1"/>
</dbReference>
<gene>
    <name evidence="4" type="ORF">CYNAS_LOCUS17375</name>
</gene>
<keyword evidence="1" id="KW-0479">Metal-binding</keyword>
<dbReference type="PANTHER" id="PTHR23509">
    <property type="entry name" value="PA-PL1 PHOSPHOLIPASE FAMILY"/>
    <property type="match status" value="1"/>
</dbReference>
<keyword evidence="1" id="KW-0862">Zinc</keyword>
<evidence type="ECO:0000256" key="1">
    <source>
        <dbReference type="PROSITE-ProRule" id="PRU00325"/>
    </source>
</evidence>
<dbReference type="GO" id="GO:0008270">
    <property type="term" value="F:zinc ion binding"/>
    <property type="evidence" value="ECO:0007669"/>
    <property type="project" value="UniProtKB-KW"/>
</dbReference>
<comment type="caution">
    <text evidence="4">The sequence shown here is derived from an EMBL/GenBank/DDBJ whole genome shotgun (WGS) entry which is preliminary data.</text>
</comment>
<protein>
    <recommendedName>
        <fullName evidence="3">SWIM-type domain-containing protein</fullName>
    </recommendedName>
</protein>
<dbReference type="GO" id="GO:0004620">
    <property type="term" value="F:phospholipase activity"/>
    <property type="evidence" value="ECO:0007669"/>
    <property type="project" value="TreeGrafter"/>
</dbReference>
<dbReference type="InterPro" id="IPR007527">
    <property type="entry name" value="Znf_SWIM"/>
</dbReference>
<dbReference type="AlphaFoldDB" id="A0AA36MDD6"/>
<dbReference type="InterPro" id="IPR058055">
    <property type="entry name" value="PA-PLA1"/>
</dbReference>
<name>A0AA36MDD6_CYLNA</name>
<dbReference type="PANTHER" id="PTHR23509:SF48">
    <property type="entry name" value="INTRACELLULAR PHOSPHOLIPASE A1"/>
    <property type="match status" value="1"/>
</dbReference>
<dbReference type="GO" id="GO:0005737">
    <property type="term" value="C:cytoplasm"/>
    <property type="evidence" value="ECO:0007669"/>
    <property type="project" value="TreeGrafter"/>
</dbReference>
<dbReference type="EMBL" id="CATQJL010000316">
    <property type="protein sequence ID" value="CAJ0605392.1"/>
    <property type="molecule type" value="Genomic_DNA"/>
</dbReference>
<proteinExistence type="predicted"/>
<accession>A0AA36MDD6</accession>
<evidence type="ECO:0000256" key="2">
    <source>
        <dbReference type="SAM" id="Phobius"/>
    </source>
</evidence>
<dbReference type="Proteomes" id="UP001176961">
    <property type="component" value="Unassembled WGS sequence"/>
</dbReference>
<evidence type="ECO:0000259" key="3">
    <source>
        <dbReference type="PROSITE" id="PS50966"/>
    </source>
</evidence>